<dbReference type="InterPro" id="IPR000156">
    <property type="entry name" value="Ran_bind_dom"/>
</dbReference>
<reference evidence="26" key="2">
    <citation type="submission" date="2017-12" db="EMBL/GenBank/DDBJ databases">
        <title>Genome sequence of the Bar-tailed Godwit (Limosa lapponica baueri).</title>
        <authorList>
            <person name="Lima N.C.B."/>
            <person name="Parody-Merino A.M."/>
            <person name="Battley P.F."/>
            <person name="Fidler A.E."/>
            <person name="Prosdocimi F."/>
        </authorList>
    </citation>
    <scope>NUCLEOTIDE SEQUENCE [LARGE SCALE GENOMIC DNA]</scope>
</reference>
<keyword evidence="25" id="KW-0436">Ligase</keyword>
<dbReference type="SUPFAM" id="SSF48371">
    <property type="entry name" value="ARM repeat"/>
    <property type="match status" value="1"/>
</dbReference>
<dbReference type="SUPFAM" id="SSF50729">
    <property type="entry name" value="PH domain-like"/>
    <property type="match status" value="1"/>
</dbReference>
<dbReference type="InterPro" id="IPR048750">
    <property type="entry name" value="CCDC138_C"/>
</dbReference>
<feature type="coiled-coil region" evidence="21">
    <location>
        <begin position="793"/>
        <end position="869"/>
    </location>
</feature>
<evidence type="ECO:0000256" key="5">
    <source>
        <dbReference type="ARBA" id="ARBA00022499"/>
    </source>
</evidence>
<dbReference type="PANTHER" id="PTHR34523">
    <property type="entry name" value="COILED-COIL DOMAIN-CONTAINING PROTEIN 138"/>
    <property type="match status" value="1"/>
</dbReference>
<dbReference type="InterPro" id="IPR022011">
    <property type="entry name" value="IR1-M"/>
</dbReference>
<dbReference type="GO" id="GO:0003755">
    <property type="term" value="F:peptidyl-prolyl cis-trans isomerase activity"/>
    <property type="evidence" value="ECO:0007669"/>
    <property type="project" value="InterPro"/>
</dbReference>
<evidence type="ECO:0000256" key="10">
    <source>
        <dbReference type="ARBA" id="ARBA00022816"/>
    </source>
</evidence>
<dbReference type="GO" id="GO:0006457">
    <property type="term" value="P:protein folding"/>
    <property type="evidence" value="ECO:0007669"/>
    <property type="project" value="InterPro"/>
</dbReference>
<evidence type="ECO:0000256" key="15">
    <source>
        <dbReference type="ARBA" id="ARBA00023136"/>
    </source>
</evidence>
<evidence type="ECO:0000256" key="13">
    <source>
        <dbReference type="ARBA" id="ARBA00022927"/>
    </source>
</evidence>
<keyword evidence="5" id="KW-1017">Isopeptide bond</keyword>
<organism evidence="25 26">
    <name type="scientific">Limosa lapponica baueri</name>
    <dbReference type="NCBI Taxonomy" id="1758121"/>
    <lineage>
        <taxon>Eukaryota</taxon>
        <taxon>Metazoa</taxon>
        <taxon>Chordata</taxon>
        <taxon>Craniata</taxon>
        <taxon>Vertebrata</taxon>
        <taxon>Euteleostomi</taxon>
        <taxon>Archelosauria</taxon>
        <taxon>Archosauria</taxon>
        <taxon>Dinosauria</taxon>
        <taxon>Saurischia</taxon>
        <taxon>Theropoda</taxon>
        <taxon>Coelurosauria</taxon>
        <taxon>Aves</taxon>
        <taxon>Neognathae</taxon>
        <taxon>Neoaves</taxon>
        <taxon>Charadriiformes</taxon>
        <taxon>Scolopacidae</taxon>
        <taxon>Limosa</taxon>
    </lineage>
</organism>
<dbReference type="AlphaFoldDB" id="A0A2I0UBN9"/>
<dbReference type="PRINTS" id="PR00153">
    <property type="entry name" value="CSAPPISMRASE"/>
</dbReference>
<feature type="compositionally biased region" description="Polar residues" evidence="22">
    <location>
        <begin position="105"/>
        <end position="117"/>
    </location>
</feature>
<comment type="pathway">
    <text evidence="3">Protein modification; protein sumoylation.</text>
</comment>
<evidence type="ECO:0000256" key="9">
    <source>
        <dbReference type="ARBA" id="ARBA00022786"/>
    </source>
</evidence>
<dbReference type="GO" id="GO:0016740">
    <property type="term" value="F:transferase activity"/>
    <property type="evidence" value="ECO:0007669"/>
    <property type="project" value="UniProtKB-KW"/>
</dbReference>
<dbReference type="SMART" id="SM00160">
    <property type="entry name" value="RanBD"/>
    <property type="match status" value="1"/>
</dbReference>
<dbReference type="Pfam" id="PF00160">
    <property type="entry name" value="Pro_isomerase"/>
    <property type="match status" value="1"/>
</dbReference>
<dbReference type="Pfam" id="PF21037">
    <property type="entry name" value="CCDC138_cc"/>
    <property type="match status" value="1"/>
</dbReference>
<keyword evidence="4" id="KW-0813">Transport</keyword>
<evidence type="ECO:0000259" key="23">
    <source>
        <dbReference type="PROSITE" id="PS50072"/>
    </source>
</evidence>
<keyword evidence="14" id="KW-0811">Translocation</keyword>
<dbReference type="GO" id="GO:0016874">
    <property type="term" value="F:ligase activity"/>
    <property type="evidence" value="ECO:0007669"/>
    <property type="project" value="UniProtKB-KW"/>
</dbReference>
<dbReference type="CDD" id="cd01926">
    <property type="entry name" value="cyclophilin_ABH_like"/>
    <property type="match status" value="1"/>
</dbReference>
<dbReference type="Pfam" id="PF00638">
    <property type="entry name" value="Ran_BP1"/>
    <property type="match status" value="1"/>
</dbReference>
<dbReference type="GO" id="GO:0015031">
    <property type="term" value="P:protein transport"/>
    <property type="evidence" value="ECO:0007669"/>
    <property type="project" value="UniProtKB-KW"/>
</dbReference>
<evidence type="ECO:0000256" key="19">
    <source>
        <dbReference type="ARBA" id="ARBA00070141"/>
    </source>
</evidence>
<dbReference type="Proteomes" id="UP000233556">
    <property type="component" value="Unassembled WGS sequence"/>
</dbReference>
<dbReference type="Pfam" id="PF21035">
    <property type="entry name" value="CCDC138_C"/>
    <property type="match status" value="1"/>
</dbReference>
<gene>
    <name evidence="25" type="ORF">llap_6215</name>
</gene>
<keyword evidence="26" id="KW-1185">Reference proteome</keyword>
<dbReference type="InterPro" id="IPR029000">
    <property type="entry name" value="Cyclophilin-like_dom_sf"/>
</dbReference>
<evidence type="ECO:0000256" key="2">
    <source>
        <dbReference type="ARBA" id="ARBA00004567"/>
    </source>
</evidence>
<feature type="compositionally biased region" description="Basic and acidic residues" evidence="22">
    <location>
        <begin position="91"/>
        <end position="102"/>
    </location>
</feature>
<evidence type="ECO:0000256" key="1">
    <source>
        <dbReference type="ARBA" id="ARBA00004126"/>
    </source>
</evidence>
<evidence type="ECO:0000256" key="14">
    <source>
        <dbReference type="ARBA" id="ARBA00023132"/>
    </source>
</evidence>
<dbReference type="GO" id="GO:0051028">
    <property type="term" value="P:mRNA transport"/>
    <property type="evidence" value="ECO:0007669"/>
    <property type="project" value="UniProtKB-KW"/>
</dbReference>
<feature type="compositionally biased region" description="Polar residues" evidence="22">
    <location>
        <begin position="1"/>
        <end position="12"/>
    </location>
</feature>
<name>A0A2I0UBN9_LIMLA</name>
<feature type="region of interest" description="Disordered" evidence="22">
    <location>
        <begin position="1"/>
        <end position="23"/>
    </location>
</feature>
<evidence type="ECO:0000256" key="22">
    <source>
        <dbReference type="SAM" id="MobiDB-lite"/>
    </source>
</evidence>
<dbReference type="PROSITE" id="PS00170">
    <property type="entry name" value="CSA_PPIASE_1"/>
    <property type="match status" value="1"/>
</dbReference>
<sequence length="1215" mass="136247">MAFWTSTSSLQPDSKAEKTTVSEDNLPSDDVVIVYELTPTPEQRALAGFLKLPSTFFCYKNKPGYVSDEDDVGITGKSEFSNESECVAAWEKKPTPEEKAETETLQVPSTSVCGVSSDTEDDSPEDFQTEVKIEETKDDEVTSSTDLVHTSKEEVSSPSTGEVTVFVQSATNNEEPDSTTETVHVSQILSGGDNKPVDLSTKKTDVDCSESTQENRIIGFCFGNAAGLSFADLASKSSGDFAFGSKDKNFKWANTGAAVFGDTVHKADEDEGGSDDEVVHSDDIHFEPIVSLPEVEVKSGEEDEEILFKERAKLYRWDRDATQWKERGVGEIKILFHTQKKYYRVLMRRDQVLKVCANHVITKEMNLVPSGTSNNALIWTATDYADGEMKVEQLAVRFKSQEMANSFKRRFEECQLSLSELQKGHLSLAAGLSKDTNPVVYFEVSADDEPLGHITMELFSNIVPRTAENFRALCTGEKGFGFKNSVFHRIVTDFVCQGGDITNHDGTGGRSIYGAEFEDENFEVKHTGPGLLSMANKGRDTNNSQFFITLKKAEHLDFKHVVFGFVKDGMDVVKKIESFGSPKGLVNGRIVITDCNMDSSLENTTTSLSKCSLELEFAESGRENSIRSSSDFLQSVKDWDCFDDDQDSFCDSSGLEIEENTISCSETDAVQHTAIYVETGSTLPSHLAATTQENSDQSVINGLIRKIVSGTDVQACYSQGLIPPHIRQIYDELFVIHQKLQRESSAQQEYALQLQKREHFLTEREALLFKHEAALAKIRGVEEEVHTKFGIIKEQHKAEVKQLTEALREITKENRRLKSSFDTLKEMNDSLRKQLSDVTDLNRKLEGQARKVQARLENLQRKHEFLMAQKSKDICQAVQQSKPVKQEKVIPTSKIAKLPLNSQVYELLTFLMDWISDQDLSKIKIQEEGEDSHKLTQTSKKTHTQERCMKLLPIATEQLQWMPFVNPKLHMPVIKFIYWTIRQLDSGIQHATMTSTMRRLGEDIFKGIVSKGNPRSSPEQSTESKSKSAAFFKSSCMPLRFLSTLIVLKTVTQVDYLAQAFDSLHKDLKTDEGKALFVEYQCVPVILSHLKVSSRVLLSSALDGLLQMTTESDSLQPFLEACSNESFFRSCSVLLRSSKLDIQILEKLCAILQKLSRIKSNKKMFELFALHQMIQELRRTTDPDHAFLCINLNSILLNLGLSRSNSLTSSLSTSH</sequence>
<dbReference type="InterPro" id="IPR016024">
    <property type="entry name" value="ARM-type_fold"/>
</dbReference>
<evidence type="ECO:0000256" key="18">
    <source>
        <dbReference type="ARBA" id="ARBA00061164"/>
    </source>
</evidence>
<feature type="domain" description="RanBD1" evidence="24">
    <location>
        <begin position="285"/>
        <end position="420"/>
    </location>
</feature>
<keyword evidence="13" id="KW-0653">Protein transport</keyword>
<keyword evidence="17" id="KW-0539">Nucleus</keyword>
<evidence type="ECO:0000256" key="6">
    <source>
        <dbReference type="ARBA" id="ARBA00022553"/>
    </source>
</evidence>
<keyword evidence="12" id="KW-0694">RNA-binding</keyword>
<accession>A0A2I0UBN9</accession>
<evidence type="ECO:0000256" key="7">
    <source>
        <dbReference type="ARBA" id="ARBA00022679"/>
    </source>
</evidence>
<evidence type="ECO:0000313" key="26">
    <source>
        <dbReference type="Proteomes" id="UP000233556"/>
    </source>
</evidence>
<comment type="similarity">
    <text evidence="18">Belongs to the RanBP2 E3 ligase family.</text>
</comment>
<reference evidence="26" key="1">
    <citation type="submission" date="2017-11" db="EMBL/GenBank/DDBJ databases">
        <authorList>
            <person name="Lima N.C."/>
            <person name="Parody-Merino A.M."/>
            <person name="Battley P.F."/>
            <person name="Fidler A.E."/>
            <person name="Prosdocimi F."/>
        </authorList>
    </citation>
    <scope>NUCLEOTIDE SEQUENCE [LARGE SCALE GENOMIC DNA]</scope>
</reference>
<dbReference type="OrthoDB" id="2161164at2759"/>
<dbReference type="FunFam" id="2.40.100.10:FF:000020">
    <property type="entry name" value="E3 SUMO-protein ligase RanBP2"/>
    <property type="match status" value="1"/>
</dbReference>
<evidence type="ECO:0000256" key="20">
    <source>
        <dbReference type="ARBA" id="ARBA00081161"/>
    </source>
</evidence>
<evidence type="ECO:0000256" key="11">
    <source>
        <dbReference type="ARBA" id="ARBA00022843"/>
    </source>
</evidence>
<keyword evidence="9" id="KW-0833">Ubl conjugation pathway</keyword>
<keyword evidence="14" id="KW-0906">Nuclear pore complex</keyword>
<keyword evidence="8" id="KW-0677">Repeat</keyword>
<dbReference type="FunFam" id="2.30.29.30:FF:000018">
    <property type="entry name" value="E3 SUMO-protein ligase RanBP2"/>
    <property type="match status" value="1"/>
</dbReference>
<dbReference type="InterPro" id="IPR002130">
    <property type="entry name" value="Cyclophilin-type_PPIase_dom"/>
</dbReference>
<evidence type="ECO:0000259" key="24">
    <source>
        <dbReference type="PROSITE" id="PS50196"/>
    </source>
</evidence>
<feature type="region of interest" description="Disordered" evidence="22">
    <location>
        <begin position="91"/>
        <end position="196"/>
    </location>
</feature>
<dbReference type="InterPro" id="IPR038798">
    <property type="entry name" value="CCDC138"/>
</dbReference>
<keyword evidence="6" id="KW-0597">Phosphoprotein</keyword>
<dbReference type="GO" id="GO:0031965">
    <property type="term" value="C:nuclear membrane"/>
    <property type="evidence" value="ECO:0007669"/>
    <property type="project" value="UniProtKB-SubCell"/>
</dbReference>
<evidence type="ECO:0000256" key="16">
    <source>
        <dbReference type="ARBA" id="ARBA00023157"/>
    </source>
</evidence>
<dbReference type="GO" id="GO:0003723">
    <property type="term" value="F:RNA binding"/>
    <property type="evidence" value="ECO:0007669"/>
    <property type="project" value="UniProtKB-KW"/>
</dbReference>
<evidence type="ECO:0000256" key="21">
    <source>
        <dbReference type="SAM" id="Coils"/>
    </source>
</evidence>
<dbReference type="PROSITE" id="PS50072">
    <property type="entry name" value="CSA_PPIASE_2"/>
    <property type="match status" value="1"/>
</dbReference>
<dbReference type="Gene3D" id="1.20.5.340">
    <property type="match status" value="1"/>
</dbReference>
<comment type="subcellular location">
    <subcellularLocation>
        <location evidence="1">Nucleus membrane</location>
    </subcellularLocation>
    <subcellularLocation>
        <location evidence="2">Nucleus</location>
        <location evidence="2">Nuclear pore complex</location>
    </subcellularLocation>
</comment>
<evidence type="ECO:0000256" key="8">
    <source>
        <dbReference type="ARBA" id="ARBA00022737"/>
    </source>
</evidence>
<feature type="domain" description="PPIase cyclophilin-type" evidence="23">
    <location>
        <begin position="441"/>
        <end position="597"/>
    </location>
</feature>
<dbReference type="InterPro" id="IPR020892">
    <property type="entry name" value="Cyclophilin-type_PPIase_CS"/>
</dbReference>
<evidence type="ECO:0000256" key="4">
    <source>
        <dbReference type="ARBA" id="ARBA00022448"/>
    </source>
</evidence>
<keyword evidence="16" id="KW-1015">Disulfide bond</keyword>
<keyword evidence="15" id="KW-0472">Membrane</keyword>
<dbReference type="InterPro" id="IPR011993">
    <property type="entry name" value="PH-like_dom_sf"/>
</dbReference>
<keyword evidence="10" id="KW-0509">mRNA transport</keyword>
<keyword evidence="11" id="KW-0832">Ubl conjugation</keyword>
<evidence type="ECO:0000313" key="25">
    <source>
        <dbReference type="EMBL" id="PKU43470.1"/>
    </source>
</evidence>
<keyword evidence="21" id="KW-0175">Coiled coil</keyword>
<dbReference type="Pfam" id="PF12185">
    <property type="entry name" value="IR1-M"/>
    <property type="match status" value="2"/>
</dbReference>
<dbReference type="Gene3D" id="2.30.29.30">
    <property type="entry name" value="Pleckstrin-homology domain (PH domain)/Phosphotyrosine-binding domain (PTB)"/>
    <property type="match status" value="1"/>
</dbReference>
<dbReference type="InterPro" id="IPR048751">
    <property type="entry name" value="CCDC138_CC"/>
</dbReference>
<evidence type="ECO:0000256" key="17">
    <source>
        <dbReference type="ARBA" id="ARBA00023242"/>
    </source>
</evidence>
<protein>
    <recommendedName>
        <fullName evidence="19">E3 SUMO-protein ligase RanBP2</fullName>
    </recommendedName>
    <alternativeName>
        <fullName evidence="20">Ran-binding protein 2</fullName>
    </alternativeName>
</protein>
<feature type="compositionally biased region" description="Acidic residues" evidence="22">
    <location>
        <begin position="118"/>
        <end position="128"/>
    </location>
</feature>
<dbReference type="SUPFAM" id="SSF50891">
    <property type="entry name" value="Cyclophilin-like"/>
    <property type="match status" value="1"/>
</dbReference>
<dbReference type="GO" id="GO:0005643">
    <property type="term" value="C:nuclear pore"/>
    <property type="evidence" value="ECO:0007669"/>
    <property type="project" value="UniProtKB-SubCell"/>
</dbReference>
<evidence type="ECO:0000256" key="12">
    <source>
        <dbReference type="ARBA" id="ARBA00022884"/>
    </source>
</evidence>
<keyword evidence="7" id="KW-0808">Transferase</keyword>
<feature type="compositionally biased region" description="Polar residues" evidence="22">
    <location>
        <begin position="156"/>
        <end position="189"/>
    </location>
</feature>
<dbReference type="PROSITE" id="PS50196">
    <property type="entry name" value="RANBD1"/>
    <property type="match status" value="1"/>
</dbReference>
<dbReference type="Gene3D" id="2.40.100.10">
    <property type="entry name" value="Cyclophilin-like"/>
    <property type="match status" value="1"/>
</dbReference>
<proteinExistence type="inferred from homology"/>
<dbReference type="PANTHER" id="PTHR34523:SF1">
    <property type="entry name" value="COILED-COIL DOMAIN-CONTAINING PROTEIN 138"/>
    <property type="match status" value="1"/>
</dbReference>
<evidence type="ECO:0000256" key="3">
    <source>
        <dbReference type="ARBA" id="ARBA00004718"/>
    </source>
</evidence>
<dbReference type="EMBL" id="KZ505900">
    <property type="protein sequence ID" value="PKU43470.1"/>
    <property type="molecule type" value="Genomic_DNA"/>
</dbReference>